<gene>
    <name evidence="1" type="ORF">DSM101010T_08550</name>
</gene>
<name>A0A7J0BFN0_9BACT</name>
<reference evidence="1 2" key="1">
    <citation type="submission" date="2020-05" db="EMBL/GenBank/DDBJ databases">
        <title>Draft genome sequence of Desulfovibrio sp. strain HN2T.</title>
        <authorList>
            <person name="Ueno A."/>
            <person name="Tamazawa S."/>
            <person name="Tamamura S."/>
            <person name="Murakami T."/>
            <person name="Kiyama T."/>
            <person name="Inomata H."/>
            <person name="Amano Y."/>
            <person name="Miyakawa K."/>
            <person name="Tamaki H."/>
            <person name="Naganuma T."/>
            <person name="Kaneko K."/>
        </authorList>
    </citation>
    <scope>NUCLEOTIDE SEQUENCE [LARGE SCALE GENOMIC DNA]</scope>
    <source>
        <strain evidence="1 2">HN2</strain>
    </source>
</reference>
<protein>
    <submittedName>
        <fullName evidence="1">Uncharacterized protein</fullName>
    </submittedName>
</protein>
<dbReference type="EMBL" id="BLVO01000012">
    <property type="protein sequence ID" value="GFM32490.1"/>
    <property type="molecule type" value="Genomic_DNA"/>
</dbReference>
<dbReference type="AlphaFoldDB" id="A0A7J0BFN0"/>
<evidence type="ECO:0000313" key="1">
    <source>
        <dbReference type="EMBL" id="GFM32490.1"/>
    </source>
</evidence>
<evidence type="ECO:0000313" key="2">
    <source>
        <dbReference type="Proteomes" id="UP000503840"/>
    </source>
</evidence>
<comment type="caution">
    <text evidence="1">The sequence shown here is derived from an EMBL/GenBank/DDBJ whole genome shotgun (WGS) entry which is preliminary data.</text>
</comment>
<sequence length="84" mass="8962">MWSASSQVYVTSVTSGLSAWAAGADKACSVYDSWPAGIAAAGLVSEFTNPKIRPVLSFTAGQSQILQNTARHCRTRLDMDRPSL</sequence>
<proteinExistence type="predicted"/>
<dbReference type="Proteomes" id="UP000503840">
    <property type="component" value="Unassembled WGS sequence"/>
</dbReference>
<keyword evidence="2" id="KW-1185">Reference proteome</keyword>
<organism evidence="1 2">
    <name type="scientific">Desulfovibrio subterraneus</name>
    <dbReference type="NCBI Taxonomy" id="2718620"/>
    <lineage>
        <taxon>Bacteria</taxon>
        <taxon>Pseudomonadati</taxon>
        <taxon>Thermodesulfobacteriota</taxon>
        <taxon>Desulfovibrionia</taxon>
        <taxon>Desulfovibrionales</taxon>
        <taxon>Desulfovibrionaceae</taxon>
        <taxon>Desulfovibrio</taxon>
    </lineage>
</organism>
<accession>A0A7J0BFN0</accession>